<dbReference type="Gene3D" id="3.40.50.720">
    <property type="entry name" value="NAD(P)-binding Rossmann-like Domain"/>
    <property type="match status" value="1"/>
</dbReference>
<organism evidence="8 9">
    <name type="scientific">Pseudopithomyces chartarum</name>
    <dbReference type="NCBI Taxonomy" id="1892770"/>
    <lineage>
        <taxon>Eukaryota</taxon>
        <taxon>Fungi</taxon>
        <taxon>Dikarya</taxon>
        <taxon>Ascomycota</taxon>
        <taxon>Pezizomycotina</taxon>
        <taxon>Dothideomycetes</taxon>
        <taxon>Pleosporomycetidae</taxon>
        <taxon>Pleosporales</taxon>
        <taxon>Massarineae</taxon>
        <taxon>Didymosphaeriaceae</taxon>
        <taxon>Pseudopithomyces</taxon>
    </lineage>
</organism>
<evidence type="ECO:0000256" key="6">
    <source>
        <dbReference type="SAM" id="MobiDB-lite"/>
    </source>
</evidence>
<dbReference type="PROSITE" id="PS00061">
    <property type="entry name" value="ADH_SHORT"/>
    <property type="match status" value="1"/>
</dbReference>
<comment type="similarity">
    <text evidence="1">Belongs to the short-chain dehydrogenases/reductases (SDR) family.</text>
</comment>
<keyword evidence="3" id="KW-0521">NADP</keyword>
<reference evidence="8 9" key="1">
    <citation type="submission" date="2021-02" db="EMBL/GenBank/DDBJ databases">
        <title>Genome assembly of Pseudopithomyces chartarum.</title>
        <authorList>
            <person name="Jauregui R."/>
            <person name="Singh J."/>
            <person name="Voisey C."/>
        </authorList>
    </citation>
    <scope>NUCLEOTIDE SEQUENCE [LARGE SCALE GENOMIC DNA]</scope>
    <source>
        <strain evidence="8 9">AGR01</strain>
    </source>
</reference>
<keyword evidence="9" id="KW-1185">Reference proteome</keyword>
<protein>
    <recommendedName>
        <fullName evidence="7">SH3 domain-containing protein</fullName>
    </recommendedName>
</protein>
<dbReference type="Pfam" id="PF00018">
    <property type="entry name" value="SH3_1"/>
    <property type="match status" value="1"/>
</dbReference>
<dbReference type="GO" id="GO:0016491">
    <property type="term" value="F:oxidoreductase activity"/>
    <property type="evidence" value="ECO:0007669"/>
    <property type="project" value="UniProtKB-KW"/>
</dbReference>
<keyword evidence="4" id="KW-0560">Oxidoreductase</keyword>
<feature type="region of interest" description="Disordered" evidence="6">
    <location>
        <begin position="261"/>
        <end position="287"/>
    </location>
</feature>
<comment type="caution">
    <text evidence="8">The sequence shown here is derived from an EMBL/GenBank/DDBJ whole genome shotgun (WGS) entry which is preliminary data.</text>
</comment>
<evidence type="ECO:0000256" key="2">
    <source>
        <dbReference type="ARBA" id="ARBA00022443"/>
    </source>
</evidence>
<dbReference type="Gene3D" id="2.30.30.40">
    <property type="entry name" value="SH3 Domains"/>
    <property type="match status" value="1"/>
</dbReference>
<keyword evidence="2 5" id="KW-0728">SH3 domain</keyword>
<dbReference type="EMBL" id="WVTA01000005">
    <property type="protein sequence ID" value="KAK3210229.1"/>
    <property type="molecule type" value="Genomic_DNA"/>
</dbReference>
<dbReference type="InterPro" id="IPR036028">
    <property type="entry name" value="SH3-like_dom_sf"/>
</dbReference>
<dbReference type="Proteomes" id="UP001280581">
    <property type="component" value="Unassembled WGS sequence"/>
</dbReference>
<sequence>MSIKYNKVLIIGATSGIGLAYAEQVIQDGKKVIITGRRKENLDEFVSKHGSDKVDAIPFDITKLQEIPKFVEDVTAKHTDLDCVIINSGIQRGFNFAKPETIDLATLELEVTTNYISYIHLTKYFVSFLQKQEKETALVYMSSGLALLPLMSRPNYSATKAALHHFILSLREQLKDGPGNIKVVEIFPPAVQTELHDAKHQPDIPNGRQMGMPLDEFTKDSWSKLVKGEEQIPVGFVQAAFDKFETTRQDMFQGMVKMGTATAQQHHHHHHHLSSAKPTAATRSTYRTTVRRHQIVPTCIFSIYAPTLVFSHSHRNKMADGFNNAMINRSLRAIKTELEFLVDSNIISQSQYDTIYNQLPASANAARALPAVPTQQMSSLSVATPEPEKKSNGVGYYANNAANPPPPAYPTPPAAPVGPPVLCHATAMYQYNAQDAGDLALVPNDKIVVSEYMNNEWWKGRNERTGQEGIFPASYVRREEKAVTPAPVNNYGNMPLDVSNGHNGAVNQYQDPAKQEPSKFEEGGKKFGKKLGNAAVFGAGATIGSKIVNGIF</sequence>
<dbReference type="InterPro" id="IPR020904">
    <property type="entry name" value="Sc_DH/Rdtase_CS"/>
</dbReference>
<evidence type="ECO:0000256" key="5">
    <source>
        <dbReference type="PROSITE-ProRule" id="PRU00192"/>
    </source>
</evidence>
<dbReference type="InterPro" id="IPR036291">
    <property type="entry name" value="NAD(P)-bd_dom_sf"/>
</dbReference>
<evidence type="ECO:0000256" key="4">
    <source>
        <dbReference type="ARBA" id="ARBA00023002"/>
    </source>
</evidence>
<evidence type="ECO:0000313" key="8">
    <source>
        <dbReference type="EMBL" id="KAK3210229.1"/>
    </source>
</evidence>
<dbReference type="SUPFAM" id="SSF50044">
    <property type="entry name" value="SH3-domain"/>
    <property type="match status" value="1"/>
</dbReference>
<accession>A0AAN6RJH8</accession>
<evidence type="ECO:0000256" key="3">
    <source>
        <dbReference type="ARBA" id="ARBA00022857"/>
    </source>
</evidence>
<evidence type="ECO:0000313" key="9">
    <source>
        <dbReference type="Proteomes" id="UP001280581"/>
    </source>
</evidence>
<dbReference type="SUPFAM" id="SSF51735">
    <property type="entry name" value="NAD(P)-binding Rossmann-fold domains"/>
    <property type="match status" value="1"/>
</dbReference>
<dbReference type="SMART" id="SM00326">
    <property type="entry name" value="SH3"/>
    <property type="match status" value="1"/>
</dbReference>
<proteinExistence type="inferred from homology"/>
<dbReference type="Pfam" id="PF00106">
    <property type="entry name" value="adh_short"/>
    <property type="match status" value="1"/>
</dbReference>
<evidence type="ECO:0000256" key="1">
    <source>
        <dbReference type="ARBA" id="ARBA00006484"/>
    </source>
</evidence>
<dbReference type="PANTHER" id="PTHR43669">
    <property type="entry name" value="5-KETO-D-GLUCONATE 5-REDUCTASE"/>
    <property type="match status" value="1"/>
</dbReference>
<dbReference type="PROSITE" id="PS50002">
    <property type="entry name" value="SH3"/>
    <property type="match status" value="1"/>
</dbReference>
<name>A0AAN6RJH8_9PLEO</name>
<dbReference type="CDD" id="cd00174">
    <property type="entry name" value="SH3"/>
    <property type="match status" value="1"/>
</dbReference>
<gene>
    <name evidence="8" type="ORF">GRF29_44g2004610</name>
</gene>
<feature type="compositionally biased region" description="Basic residues" evidence="6">
    <location>
        <begin position="265"/>
        <end position="274"/>
    </location>
</feature>
<dbReference type="InterPro" id="IPR002347">
    <property type="entry name" value="SDR_fam"/>
</dbReference>
<feature type="domain" description="SH3" evidence="7">
    <location>
        <begin position="420"/>
        <end position="481"/>
    </location>
</feature>
<evidence type="ECO:0000259" key="7">
    <source>
        <dbReference type="PROSITE" id="PS50002"/>
    </source>
</evidence>
<dbReference type="PRINTS" id="PR00081">
    <property type="entry name" value="GDHRDH"/>
</dbReference>
<dbReference type="AlphaFoldDB" id="A0AAN6RJH8"/>
<dbReference type="InterPro" id="IPR001452">
    <property type="entry name" value="SH3_domain"/>
</dbReference>
<dbReference type="PANTHER" id="PTHR43669:SF11">
    <property type="entry name" value="SHORT-CHAIN DEHYDROGENASE_OXIDOREDUCTASE"/>
    <property type="match status" value="1"/>
</dbReference>